<dbReference type="PANTHER" id="PTHR47829">
    <property type="entry name" value="HYDROLASE, PUTATIVE (AFU_ORTHOLOGUE AFUA_1G12880)-RELATED"/>
    <property type="match status" value="1"/>
</dbReference>
<dbReference type="InterPro" id="IPR002575">
    <property type="entry name" value="Aminoglycoside_PTrfase"/>
</dbReference>
<dbReference type="AlphaFoldDB" id="A0A1T4YUI9"/>
<feature type="domain" description="Aminoglycoside phosphotransferase" evidence="1">
    <location>
        <begin position="27"/>
        <end position="267"/>
    </location>
</feature>
<dbReference type="PANTHER" id="PTHR47829:SF1">
    <property type="entry name" value="HAD FAMILY PHOSPHATASE"/>
    <property type="match status" value="1"/>
</dbReference>
<dbReference type="InterPro" id="IPR041726">
    <property type="entry name" value="ACAD10_11_N"/>
</dbReference>
<keyword evidence="2" id="KW-0808">Transferase</keyword>
<dbReference type="OrthoDB" id="3806873at2"/>
<accession>A0A1T4YUI9</accession>
<dbReference type="CDD" id="cd05154">
    <property type="entry name" value="ACAD10_11_N-like"/>
    <property type="match status" value="1"/>
</dbReference>
<gene>
    <name evidence="2" type="ORF">SAMN06295964_0946</name>
</gene>
<proteinExistence type="predicted"/>
<dbReference type="SUPFAM" id="SSF56112">
    <property type="entry name" value="Protein kinase-like (PK-like)"/>
    <property type="match status" value="1"/>
</dbReference>
<sequence>MTQLIATEPISRWIETLGIEAEGPLDFERVGAGQSNLTFLVTDAADHRWIMRRPPLGKLLASAHDVEREHRIMSGLQGTGVPVPTIHGFTKDPAVTDAPLMLMDFVDGRVLDTIEAVESVPEGTRRDIGLSLASTLGEVHAVDLEKAGLVDLASHSPYAERQLRRWHRQWEQSRTRDLPIVDDLAARLTANVPKDQGLALVHGDFHLMNVITDPRAGRVTAVLDWELSTLGDPLADLGGLLAYWPQADDEIVTGFQGPTLPGFPTRAELVDEYARATGRDVSAIGFWYVLGLWKIAIIAEGVLRRSIDDPRNTAVTGKISPELIDALMQRADLEARAAGL</sequence>
<dbReference type="Gene3D" id="3.30.200.20">
    <property type="entry name" value="Phosphorylase Kinase, domain 1"/>
    <property type="match status" value="1"/>
</dbReference>
<name>A0A1T4YUI9_9ACTN</name>
<evidence type="ECO:0000313" key="3">
    <source>
        <dbReference type="Proteomes" id="UP000191040"/>
    </source>
</evidence>
<evidence type="ECO:0000313" key="2">
    <source>
        <dbReference type="EMBL" id="SKB05459.1"/>
    </source>
</evidence>
<dbReference type="Proteomes" id="UP000191040">
    <property type="component" value="Chromosome I"/>
</dbReference>
<dbReference type="EMBL" id="LT796768">
    <property type="protein sequence ID" value="SKB05459.1"/>
    <property type="molecule type" value="Genomic_DNA"/>
</dbReference>
<organism evidence="2 3">
    <name type="scientific">Aeromicrobium choanae</name>
    <dbReference type="NCBI Taxonomy" id="1736691"/>
    <lineage>
        <taxon>Bacteria</taxon>
        <taxon>Bacillati</taxon>
        <taxon>Actinomycetota</taxon>
        <taxon>Actinomycetes</taxon>
        <taxon>Propionibacteriales</taxon>
        <taxon>Nocardioidaceae</taxon>
        <taxon>Aeromicrobium</taxon>
    </lineage>
</organism>
<dbReference type="RefSeq" id="WP_078699082.1">
    <property type="nucleotide sequence ID" value="NZ_LT796768.1"/>
</dbReference>
<dbReference type="GO" id="GO:0016301">
    <property type="term" value="F:kinase activity"/>
    <property type="evidence" value="ECO:0007669"/>
    <property type="project" value="UniProtKB-KW"/>
</dbReference>
<dbReference type="InterPro" id="IPR011009">
    <property type="entry name" value="Kinase-like_dom_sf"/>
</dbReference>
<dbReference type="Pfam" id="PF01636">
    <property type="entry name" value="APH"/>
    <property type="match status" value="1"/>
</dbReference>
<keyword evidence="2" id="KW-0418">Kinase</keyword>
<keyword evidence="3" id="KW-1185">Reference proteome</keyword>
<dbReference type="Gene3D" id="3.90.1200.10">
    <property type="match status" value="1"/>
</dbReference>
<evidence type="ECO:0000259" key="1">
    <source>
        <dbReference type="Pfam" id="PF01636"/>
    </source>
</evidence>
<protein>
    <submittedName>
        <fullName evidence="2">Predicted kinase, aminoglycoside phosphotransferase (APT) family</fullName>
    </submittedName>
</protein>
<dbReference type="STRING" id="1736691.SAMN06295964_0946"/>
<dbReference type="InterPro" id="IPR052898">
    <property type="entry name" value="ACAD10-like"/>
</dbReference>
<reference evidence="3" key="1">
    <citation type="submission" date="2017-02" db="EMBL/GenBank/DDBJ databases">
        <authorList>
            <person name="Varghese N."/>
            <person name="Submissions S."/>
        </authorList>
    </citation>
    <scope>NUCLEOTIDE SEQUENCE [LARGE SCALE GENOMIC DNA]</scope>
    <source>
        <strain evidence="3">9H-4</strain>
    </source>
</reference>